<feature type="domain" description="tRNA/rRNA methyltransferase SpoU type" evidence="3">
    <location>
        <begin position="1502"/>
        <end position="1647"/>
    </location>
</feature>
<accession>A0A267ER81</accession>
<dbReference type="InterPro" id="IPR045330">
    <property type="entry name" value="TRM3/TARBP1"/>
</dbReference>
<evidence type="ECO:0000256" key="2">
    <source>
        <dbReference type="ARBA" id="ARBA00022679"/>
    </source>
</evidence>
<dbReference type="PANTHER" id="PTHR12029:SF11">
    <property type="entry name" value="METHYLTRANSFERASE TARBP1-RELATED"/>
    <property type="match status" value="1"/>
</dbReference>
<keyword evidence="2" id="KW-0808">Transferase</keyword>
<feature type="non-terminal residue" evidence="4">
    <location>
        <position position="1"/>
    </location>
</feature>
<dbReference type="PANTHER" id="PTHR12029">
    <property type="entry name" value="RNA METHYLTRANSFERASE"/>
    <property type="match status" value="1"/>
</dbReference>
<dbReference type="InterPro" id="IPR044748">
    <property type="entry name" value="Trm3/TARBP1_C"/>
</dbReference>
<gene>
    <name evidence="4" type="ORF">BOX15_Mlig034031g1</name>
</gene>
<dbReference type="SUPFAM" id="SSF75217">
    <property type="entry name" value="alpha/beta knot"/>
    <property type="match status" value="1"/>
</dbReference>
<name>A0A267ER81_9PLAT</name>
<dbReference type="Gene3D" id="3.40.1280.10">
    <property type="match status" value="1"/>
</dbReference>
<organism evidence="4 5">
    <name type="scientific">Macrostomum lignano</name>
    <dbReference type="NCBI Taxonomy" id="282301"/>
    <lineage>
        <taxon>Eukaryota</taxon>
        <taxon>Metazoa</taxon>
        <taxon>Spiralia</taxon>
        <taxon>Lophotrochozoa</taxon>
        <taxon>Platyhelminthes</taxon>
        <taxon>Rhabditophora</taxon>
        <taxon>Macrostomorpha</taxon>
        <taxon>Macrostomida</taxon>
        <taxon>Macrostomidae</taxon>
        <taxon>Macrostomum</taxon>
    </lineage>
</organism>
<comment type="caution">
    <text evidence="4">The sequence shown here is derived from an EMBL/GenBank/DDBJ whole genome shotgun (WGS) entry which is preliminary data.</text>
</comment>
<dbReference type="OrthoDB" id="241340at2759"/>
<evidence type="ECO:0000313" key="4">
    <source>
        <dbReference type="EMBL" id="PAA63272.1"/>
    </source>
</evidence>
<proteinExistence type="predicted"/>
<dbReference type="InterPro" id="IPR001537">
    <property type="entry name" value="SpoU_MeTrfase"/>
</dbReference>
<dbReference type="EMBL" id="NIVC01001859">
    <property type="protein sequence ID" value="PAA63272.1"/>
    <property type="molecule type" value="Genomic_DNA"/>
</dbReference>
<reference evidence="4 5" key="1">
    <citation type="submission" date="2017-06" db="EMBL/GenBank/DDBJ databases">
        <title>A platform for efficient transgenesis in Macrostomum lignano, a flatworm model organism for stem cell research.</title>
        <authorList>
            <person name="Berezikov E."/>
        </authorList>
    </citation>
    <scope>NUCLEOTIDE SEQUENCE [LARGE SCALE GENOMIC DNA]</scope>
    <source>
        <strain evidence="4">DV1</strain>
        <tissue evidence="4">Whole organism</tissue>
    </source>
</reference>
<dbReference type="Pfam" id="PF00588">
    <property type="entry name" value="SpoU_methylase"/>
    <property type="match status" value="1"/>
</dbReference>
<dbReference type="InterPro" id="IPR029028">
    <property type="entry name" value="Alpha/beta_knot_MTases"/>
</dbReference>
<evidence type="ECO:0000256" key="1">
    <source>
        <dbReference type="ARBA" id="ARBA00022603"/>
    </source>
</evidence>
<dbReference type="GO" id="GO:0016423">
    <property type="term" value="F:tRNA (guanine) methyltransferase activity"/>
    <property type="evidence" value="ECO:0007669"/>
    <property type="project" value="InterPro"/>
</dbReference>
<dbReference type="GO" id="GO:0030488">
    <property type="term" value="P:tRNA methylation"/>
    <property type="evidence" value="ECO:0007669"/>
    <property type="project" value="InterPro"/>
</dbReference>
<sequence length="1667" mass="180220">SQAAASSSVLLGQLISSNSLAWLDTQTLLRLAADQPADQIPSLISDARSASCADLLEINGSDRLLLVDDDNDIRLKLFNLLVSLADSAELESMIVGLVARAIAVGSLSEFDCARLSAMYRRRPDVGSISREIEPAEFSRICLEVLQLPRLFAAVAPAGSDAAAALEGCLCGLAARLSRLDKVALDAVEEVASIVDDSNLTLRAVCCLPESVELALNSSQDGREVAELLSGLARSAIAGDNAASRKRALYLLRRFGSTISSASNCATSGIASDNAISDVASDNATSGLASNTGTSGLASNTRTSDLASNTCTSGVASNNATSGLAFNTGTSGVPSNNATSGLAFNTGTSGVPYNNATSGLASNTGTSGVASGNSTSGIASNNATSGVASAATADNIDSYWPIYLQLCDILEERQLHLIRPGLAGYHRLQSAVVAASATATGLDYSWLACLLRRASRHDCLAVRRWAVDRLLLFPYDEAAKTAGAAGRHKFLAAVEDFLSQYLWDTLNDPSLFYVIEDPGSSAGAAALLNSADSSVEDFCQPSKSLAKFMRSLASIEVNWTNILRNFPGTSWNSTAYLFCAEAAHCLPGLPWSAMSLICQSVSRHVPYFSKKFRLASQSFLLSLLLAAAQLNGPEQISEIAELQTQDKSAAAEDNFGCLVRCMECFRFDECLRPDAPSLWLPLANLCRTWSICKPMEAWIGAIVTSDDLSETTLRRCSLAALLLATLPDPMRPLAKHLRFVEELRRCPYMSRKCSIKLAHIVSGIAAAKTIDPDSNGRIDDNTLTARQFCTRHADAIIDLIGARLDAGSVDAAADLGGDVDDGCSGALDQPVQQALVDTMRFVCSLVQPLKPSGSSRQSLPLSFADFTKPSLRNCILWQFSAQLNFSTDWQFLLSLLPSNNARRGGSGSIESECVERLRLLHTCLCRSESSANGLLNAPSILESVPAITESLHLVSRPESLKLLFEIAVGIFSSGTKNRDSNQSVDELIECTGDLLRQGWRVLESEYLAVQHCWPPVAAYLRLLATEPICLGLPAAAPAAGRQILLEAIDSVLASSENRVGLAEALTRELLTTASVAVADCRASWDEEVLLRLLLAGLIFGPVHRRFQRYAGRVHVYLETAYDKGWPFNLEAATRESSDRVPSLEFLCRLPQCACERHSRFVRSLLLRLRQHYDGLCQAKVYKNFTNSAAHRQKHRIFCALLCLAPHLPMHADLVLDWMVHCLRTELIASVRSQTEWIISLLCLDSTTRAINMLYDLLESSKFSTDSRPAFVTCLLSVSILVANQLLADSDSRLSDHVTRVLTLAADWCLAQQLQIRLHAQIAELRLSSMAASAARLKDAAVESRLAQRSDFLRRSRHAFRKLGLLERHWWLSDFLPRGHLSLDSVCRLAPALWGLQAEELILPDQWSIASAPTGCSAQQPVVTVNSAASIEPLERQLLLPNRWQAAEALESAVLNAASSVVEQQQESAVNEPTLSSLQRKPQSAQQCSQPATAVGAASAAGGLIIVASLIDKANNLGGLCRSAESFGISDVCLPSLRLLADPEFDQLSLGAHRWLRLTEVPPGQPLLDFLRRQRAEGVALIGLEQTERSRPMHRFQFPATRRCLLLLGHEKRGIPPDLIGELDACLEIPMSGVVRSLNVHVSAALALWEYRRQRLLLDDCTAAASPDL</sequence>
<dbReference type="Proteomes" id="UP000215902">
    <property type="component" value="Unassembled WGS sequence"/>
</dbReference>
<evidence type="ECO:0000259" key="3">
    <source>
        <dbReference type="Pfam" id="PF00588"/>
    </source>
</evidence>
<protein>
    <recommendedName>
        <fullName evidence="3">tRNA/rRNA methyltransferase SpoU type domain-containing protein</fullName>
    </recommendedName>
</protein>
<dbReference type="InterPro" id="IPR029026">
    <property type="entry name" value="tRNA_m1G_MTases_N"/>
</dbReference>
<keyword evidence="5" id="KW-1185">Reference proteome</keyword>
<evidence type="ECO:0000313" key="5">
    <source>
        <dbReference type="Proteomes" id="UP000215902"/>
    </source>
</evidence>
<keyword evidence="1" id="KW-0489">Methyltransferase</keyword>
<dbReference type="STRING" id="282301.A0A267ER81"/>
<dbReference type="CDD" id="cd18091">
    <property type="entry name" value="SpoU-like_TRM3-like"/>
    <property type="match status" value="1"/>
</dbReference>
<dbReference type="GO" id="GO:0003723">
    <property type="term" value="F:RNA binding"/>
    <property type="evidence" value="ECO:0007669"/>
    <property type="project" value="InterPro"/>
</dbReference>